<dbReference type="EMBL" id="BPLQ01003957">
    <property type="protein sequence ID" value="GIY04662.1"/>
    <property type="molecule type" value="Genomic_DNA"/>
</dbReference>
<dbReference type="AlphaFoldDB" id="A0AAV4Q8I0"/>
<gene>
    <name evidence="1" type="ORF">CDAR_195631</name>
</gene>
<evidence type="ECO:0000313" key="1">
    <source>
        <dbReference type="EMBL" id="GIY04662.1"/>
    </source>
</evidence>
<protein>
    <submittedName>
        <fullName evidence="1">Uncharacterized protein</fullName>
    </submittedName>
</protein>
<accession>A0AAV4Q8I0</accession>
<proteinExistence type="predicted"/>
<evidence type="ECO:0000313" key="2">
    <source>
        <dbReference type="Proteomes" id="UP001054837"/>
    </source>
</evidence>
<organism evidence="1 2">
    <name type="scientific">Caerostris darwini</name>
    <dbReference type="NCBI Taxonomy" id="1538125"/>
    <lineage>
        <taxon>Eukaryota</taxon>
        <taxon>Metazoa</taxon>
        <taxon>Ecdysozoa</taxon>
        <taxon>Arthropoda</taxon>
        <taxon>Chelicerata</taxon>
        <taxon>Arachnida</taxon>
        <taxon>Araneae</taxon>
        <taxon>Araneomorphae</taxon>
        <taxon>Entelegynae</taxon>
        <taxon>Araneoidea</taxon>
        <taxon>Araneidae</taxon>
        <taxon>Caerostris</taxon>
    </lineage>
</organism>
<name>A0AAV4Q8I0_9ARAC</name>
<comment type="caution">
    <text evidence="1">The sequence shown here is derived from an EMBL/GenBank/DDBJ whole genome shotgun (WGS) entry which is preliminary data.</text>
</comment>
<dbReference type="Proteomes" id="UP001054837">
    <property type="component" value="Unassembled WGS sequence"/>
</dbReference>
<keyword evidence="2" id="KW-1185">Reference proteome</keyword>
<sequence>MTASFAAAEYRCVPELPFRDHAIGTPPATGTRELSSFTSLTVNIVPFKLLSLISPLPNCNLKLYPVGLFPRILFVLTLKSPQSKSVSPYL</sequence>
<reference evidence="1 2" key="1">
    <citation type="submission" date="2021-06" db="EMBL/GenBank/DDBJ databases">
        <title>Caerostris darwini draft genome.</title>
        <authorList>
            <person name="Kono N."/>
            <person name="Arakawa K."/>
        </authorList>
    </citation>
    <scope>NUCLEOTIDE SEQUENCE [LARGE SCALE GENOMIC DNA]</scope>
</reference>